<accession>A0A0A8J7Q1</accession>
<feature type="transmembrane region" description="Helical" evidence="1">
    <location>
        <begin position="211"/>
        <end position="228"/>
    </location>
</feature>
<feature type="transmembrane region" description="Helical" evidence="1">
    <location>
        <begin position="234"/>
        <end position="253"/>
    </location>
</feature>
<protein>
    <recommendedName>
        <fullName evidence="3">WbuO</fullName>
    </recommendedName>
</protein>
<name>A0A0A8J7Q1_ECOLX</name>
<proteinExistence type="predicted"/>
<keyword evidence="1" id="KW-0472">Membrane</keyword>
<reference evidence="2" key="1">
    <citation type="journal article" date="2014" name="DNA Res.">
        <title>A complete view of the genetic diversity of the Escherichia coli O-antigen biosynthesis gene cluster.</title>
        <authorList>
            <person name="Iguchi A."/>
            <person name="Iyoda S."/>
            <person name="Kikuchi T."/>
            <person name="Ogura Y."/>
            <person name="Katsura K."/>
            <person name="Ohnishi M."/>
            <person name="Hayashi T."/>
            <person name="Thomson N.R."/>
        </authorList>
    </citation>
    <scope>NUCLEOTIDE SEQUENCE</scope>
    <source>
        <strain evidence="2">99-6301</strain>
    </source>
</reference>
<feature type="transmembrane region" description="Helical" evidence="1">
    <location>
        <begin position="53"/>
        <end position="72"/>
    </location>
</feature>
<feature type="transmembrane region" description="Helical" evidence="1">
    <location>
        <begin position="21"/>
        <end position="41"/>
    </location>
</feature>
<feature type="transmembrane region" description="Helical" evidence="1">
    <location>
        <begin position="170"/>
        <end position="190"/>
    </location>
</feature>
<dbReference type="EMBL" id="AB812081">
    <property type="protein sequence ID" value="BAQ02047.1"/>
    <property type="molecule type" value="Genomic_DNA"/>
</dbReference>
<evidence type="ECO:0000256" key="1">
    <source>
        <dbReference type="SAM" id="Phobius"/>
    </source>
</evidence>
<evidence type="ECO:0008006" key="3">
    <source>
        <dbReference type="Google" id="ProtNLM"/>
    </source>
</evidence>
<keyword evidence="1" id="KW-1133">Transmembrane helix</keyword>
<sequence length="257" mass="31178">MWCKFYIPFLYFIETRTKTRAKTISWCLIYLFPVLLLFFLFESTKESVELWGQLGLTIVLTYNLYELGYIYNDAETIKKEIKPTLRLSEKEIRYYEGNKKTIYIFRLFVSVVVTFCVYKLGGEFLWYPWLLIPMYAIYNSIRNRLNLLLHFILVTIRYSSPLVVCTGDLRSIIIFTICFSIINVIERCGEKRFELYYFQRELFKNHSLLRCRYYLFIFFTSLCVYLNSLSELSLLIMVMSLYYFVYRLMIFFMEKIK</sequence>
<feature type="transmembrane region" description="Helical" evidence="1">
    <location>
        <begin position="103"/>
        <end position="120"/>
    </location>
</feature>
<organism evidence="2">
    <name type="scientific">Escherichia coli</name>
    <dbReference type="NCBI Taxonomy" id="562"/>
    <lineage>
        <taxon>Bacteria</taxon>
        <taxon>Pseudomonadati</taxon>
        <taxon>Pseudomonadota</taxon>
        <taxon>Gammaproteobacteria</taxon>
        <taxon>Enterobacterales</taxon>
        <taxon>Enterobacteriaceae</taxon>
        <taxon>Escherichia</taxon>
    </lineage>
</organism>
<evidence type="ECO:0000313" key="2">
    <source>
        <dbReference type="EMBL" id="BAQ02047.1"/>
    </source>
</evidence>
<dbReference type="AlphaFoldDB" id="A0A0A8J7Q1"/>
<keyword evidence="1" id="KW-0812">Transmembrane</keyword>